<organism evidence="2 3">
    <name type="scientific">Phialemonium thermophilum</name>
    <dbReference type="NCBI Taxonomy" id="223376"/>
    <lineage>
        <taxon>Eukaryota</taxon>
        <taxon>Fungi</taxon>
        <taxon>Dikarya</taxon>
        <taxon>Ascomycota</taxon>
        <taxon>Pezizomycotina</taxon>
        <taxon>Sordariomycetes</taxon>
        <taxon>Sordariomycetidae</taxon>
        <taxon>Cephalothecales</taxon>
        <taxon>Cephalothecaceae</taxon>
        <taxon>Phialemonium</taxon>
    </lineage>
</organism>
<evidence type="ECO:0000256" key="1">
    <source>
        <dbReference type="SAM" id="MobiDB-lite"/>
    </source>
</evidence>
<proteinExistence type="predicted"/>
<comment type="caution">
    <text evidence="2">The sequence shown here is derived from an EMBL/GenBank/DDBJ whole genome shotgun (WGS) entry which is preliminary data.</text>
</comment>
<protein>
    <submittedName>
        <fullName evidence="2">Uncharacterized protein</fullName>
    </submittedName>
</protein>
<dbReference type="Proteomes" id="UP001586593">
    <property type="component" value="Unassembled WGS sequence"/>
</dbReference>
<dbReference type="EMBL" id="JAZHXJ010002868">
    <property type="protein sequence ID" value="KAL1836314.1"/>
    <property type="molecule type" value="Genomic_DNA"/>
</dbReference>
<feature type="region of interest" description="Disordered" evidence="1">
    <location>
        <begin position="48"/>
        <end position="75"/>
    </location>
</feature>
<evidence type="ECO:0000313" key="2">
    <source>
        <dbReference type="EMBL" id="KAL1836314.1"/>
    </source>
</evidence>
<name>A0ABR3V3G5_9PEZI</name>
<sequence>MRRRGRIPAALCKRTLVNWASMMFVGENDDTPSASCLYRSDTPVQISSRLMGTTTPPRLDLDETGGQDGAQHSSSTPQFAFAYFTLDETSRWDTQLWRPTRTTTSSSRLAVSAAPTSSGPQWAGPRFPCRWTAATAARAAT</sequence>
<feature type="region of interest" description="Disordered" evidence="1">
    <location>
        <begin position="99"/>
        <end position="125"/>
    </location>
</feature>
<gene>
    <name evidence="2" type="ORF">VTK73DRAFT_5093</name>
</gene>
<feature type="compositionally biased region" description="Low complexity" evidence="1">
    <location>
        <begin position="99"/>
        <end position="108"/>
    </location>
</feature>
<accession>A0ABR3V3G5</accession>
<reference evidence="2 3" key="1">
    <citation type="journal article" date="2024" name="Commun. Biol.">
        <title>Comparative genomic analysis of thermophilic fungi reveals convergent evolutionary adaptations and gene losses.</title>
        <authorList>
            <person name="Steindorff A.S."/>
            <person name="Aguilar-Pontes M.V."/>
            <person name="Robinson A.J."/>
            <person name="Andreopoulos B."/>
            <person name="LaButti K."/>
            <person name="Kuo A."/>
            <person name="Mondo S."/>
            <person name="Riley R."/>
            <person name="Otillar R."/>
            <person name="Haridas S."/>
            <person name="Lipzen A."/>
            <person name="Grimwood J."/>
            <person name="Schmutz J."/>
            <person name="Clum A."/>
            <person name="Reid I.D."/>
            <person name="Moisan M.C."/>
            <person name="Butler G."/>
            <person name="Nguyen T.T.M."/>
            <person name="Dewar K."/>
            <person name="Conant G."/>
            <person name="Drula E."/>
            <person name="Henrissat B."/>
            <person name="Hansel C."/>
            <person name="Singer S."/>
            <person name="Hutchinson M.I."/>
            <person name="de Vries R.P."/>
            <person name="Natvig D.O."/>
            <person name="Powell A.J."/>
            <person name="Tsang A."/>
            <person name="Grigoriev I.V."/>
        </authorList>
    </citation>
    <scope>NUCLEOTIDE SEQUENCE [LARGE SCALE GENOMIC DNA]</scope>
    <source>
        <strain evidence="2 3">ATCC 24622</strain>
    </source>
</reference>
<evidence type="ECO:0000313" key="3">
    <source>
        <dbReference type="Proteomes" id="UP001586593"/>
    </source>
</evidence>
<keyword evidence="3" id="KW-1185">Reference proteome</keyword>